<dbReference type="eggNOG" id="ENOG502S0MQ">
    <property type="taxonomic scope" value="Eukaryota"/>
</dbReference>
<proteinExistence type="predicted"/>
<dbReference type="HOGENOM" id="CLU_064566_0_0_1"/>
<protein>
    <recommendedName>
        <fullName evidence="1">Small nuclear ribonucleoprotein Prp3 C-terminal domain-containing protein</fullName>
    </recommendedName>
</protein>
<dbReference type="InterPro" id="IPR059181">
    <property type="entry name" value="RWDD2A-B_C"/>
</dbReference>
<feature type="domain" description="Small nuclear ribonucleoprotein Prp3 C-terminal" evidence="1">
    <location>
        <begin position="181"/>
        <end position="259"/>
    </location>
</feature>
<dbReference type="InterPro" id="IPR010541">
    <property type="entry name" value="Prp3_C"/>
</dbReference>
<dbReference type="STRING" id="692275.N1QLY2"/>
<dbReference type="InterPro" id="IPR017359">
    <property type="entry name" value="Phi-like"/>
</dbReference>
<dbReference type="OMA" id="IDAYMSF"/>
<organism evidence="2 3">
    <name type="scientific">Sphaerulina musiva (strain SO2202)</name>
    <name type="common">Poplar stem canker fungus</name>
    <name type="synonym">Septoria musiva</name>
    <dbReference type="NCBI Taxonomy" id="692275"/>
    <lineage>
        <taxon>Eukaryota</taxon>
        <taxon>Fungi</taxon>
        <taxon>Dikarya</taxon>
        <taxon>Ascomycota</taxon>
        <taxon>Pezizomycotina</taxon>
        <taxon>Dothideomycetes</taxon>
        <taxon>Dothideomycetidae</taxon>
        <taxon>Mycosphaerellales</taxon>
        <taxon>Mycosphaerellaceae</taxon>
        <taxon>Sphaerulina</taxon>
    </lineage>
</organism>
<dbReference type="GeneID" id="27900522"/>
<name>N1QLY2_SPHMS</name>
<accession>N1QLY2</accession>
<dbReference type="PANTHER" id="PTHR15955:SF10">
    <property type="entry name" value="DUF1115 DOMAIN PROTEIN (AFU_ORTHOLOGUE AFUA_5G14750)"/>
    <property type="match status" value="1"/>
</dbReference>
<dbReference type="PANTHER" id="PTHR15955">
    <property type="entry name" value="RWD DOMAIN CONTAINING PROTEIN 2"/>
    <property type="match status" value="1"/>
</dbReference>
<dbReference type="Pfam" id="PF06544">
    <property type="entry name" value="Prp3_C"/>
    <property type="match status" value="1"/>
</dbReference>
<reference evidence="2 3" key="1">
    <citation type="journal article" date="2012" name="PLoS Pathog.">
        <title>Diverse lifestyles and strategies of plant pathogenesis encoded in the genomes of eighteen Dothideomycetes fungi.</title>
        <authorList>
            <person name="Ohm R.A."/>
            <person name="Feau N."/>
            <person name="Henrissat B."/>
            <person name="Schoch C.L."/>
            <person name="Horwitz B.A."/>
            <person name="Barry K.W."/>
            <person name="Condon B.J."/>
            <person name="Copeland A.C."/>
            <person name="Dhillon B."/>
            <person name="Glaser F."/>
            <person name="Hesse C.N."/>
            <person name="Kosti I."/>
            <person name="LaButti K."/>
            <person name="Lindquist E.A."/>
            <person name="Lucas S."/>
            <person name="Salamov A.A."/>
            <person name="Bradshaw R.E."/>
            <person name="Ciuffetti L."/>
            <person name="Hamelin R.C."/>
            <person name="Kema G.H.J."/>
            <person name="Lawrence C."/>
            <person name="Scott J.A."/>
            <person name="Spatafora J.W."/>
            <person name="Turgeon B.G."/>
            <person name="de Wit P.J.G.M."/>
            <person name="Zhong S."/>
            <person name="Goodwin S.B."/>
            <person name="Grigoriev I.V."/>
        </authorList>
    </citation>
    <scope>NUCLEOTIDE SEQUENCE [LARGE SCALE GENOMIC DNA]</scope>
    <source>
        <strain evidence="2 3">SO2202</strain>
    </source>
</reference>
<dbReference type="RefSeq" id="XP_016764969.1">
    <property type="nucleotide sequence ID" value="XM_016903385.1"/>
</dbReference>
<dbReference type="Gene3D" id="3.10.110.10">
    <property type="entry name" value="Ubiquitin Conjugating Enzyme"/>
    <property type="match status" value="1"/>
</dbReference>
<sequence>MMAADTLPLDVLEGQLDTFELLNAMYPDTSEERPNDDSQAIVASLRQWLENKTPSLDTPKLPDSLSLIVILDIVDEDSAIAHQSLPVNVTLPLRKLREEGKAATVVPGEFPLYKIRVSKPDWLTKGETALLTQDMPQDDIVSALESITNRAQEASLATALQHNTTTTTTTASLASPLIRVWFYFPSISTRSKRDDLIHYGPTYHLTGFLLAGKPGILCLEGTASDIDAYMRFIKTESWGDIPSGHKKVSEKWREEGEDVKRCFEGMEEITEGYGIERRGMRGNRGDMQAVELWLSERGLQDAFAKVLM</sequence>
<dbReference type="CDD" id="cd24163">
    <property type="entry name" value="RWDD2_C"/>
    <property type="match status" value="1"/>
</dbReference>
<keyword evidence="3" id="KW-1185">Reference proteome</keyword>
<dbReference type="SUPFAM" id="SSF54495">
    <property type="entry name" value="UBC-like"/>
    <property type="match status" value="1"/>
</dbReference>
<dbReference type="OrthoDB" id="432412at2759"/>
<dbReference type="EMBL" id="KB456260">
    <property type="protein sequence ID" value="EMF16848.1"/>
    <property type="molecule type" value="Genomic_DNA"/>
</dbReference>
<dbReference type="AlphaFoldDB" id="N1QLY2"/>
<gene>
    <name evidence="2" type="ORF">SEPMUDRAFT_145980</name>
</gene>
<dbReference type="Proteomes" id="UP000016931">
    <property type="component" value="Unassembled WGS sequence"/>
</dbReference>
<evidence type="ECO:0000313" key="2">
    <source>
        <dbReference type="EMBL" id="EMF16848.1"/>
    </source>
</evidence>
<dbReference type="InterPro" id="IPR016135">
    <property type="entry name" value="UBQ-conjugating_enzyme/RWD"/>
</dbReference>
<evidence type="ECO:0000313" key="3">
    <source>
        <dbReference type="Proteomes" id="UP000016931"/>
    </source>
</evidence>
<dbReference type="PIRSF" id="PIRSF038021">
    <property type="entry name" value="UCP038021_RWDD2"/>
    <property type="match status" value="1"/>
</dbReference>
<evidence type="ECO:0000259" key="1">
    <source>
        <dbReference type="Pfam" id="PF06544"/>
    </source>
</evidence>